<keyword evidence="4" id="KW-1185">Reference proteome</keyword>
<dbReference type="CDD" id="cd00093">
    <property type="entry name" value="HTH_XRE"/>
    <property type="match status" value="1"/>
</dbReference>
<dbReference type="InterPro" id="IPR010982">
    <property type="entry name" value="Lambda_DNA-bd_dom_sf"/>
</dbReference>
<evidence type="ECO:0000313" key="4">
    <source>
        <dbReference type="Proteomes" id="UP001597213"/>
    </source>
</evidence>
<protein>
    <submittedName>
        <fullName evidence="3">Helix-turn-helix domain-containing protein</fullName>
    </submittedName>
</protein>
<evidence type="ECO:0000313" key="3">
    <source>
        <dbReference type="EMBL" id="MFD1882158.1"/>
    </source>
</evidence>
<name>A0ABW4R881_9RHOB</name>
<keyword evidence="1" id="KW-0472">Membrane</keyword>
<sequence length="195" mass="21843">MSRQRADYERIVRTVGATRLRAIRAKAGQSQAEFAERLGLGVKTYGNYERQQRELPQSTRLAIIDKIDADPLPAEALYAALRGEPMPTPGTKRVKSREGASFWATLRTECRAFREQTYSKPARVMLFLRDHVYVAATAYFSLKNLAVMVDIPFGVEVNGVDWVLLASFVVIMMLLIPVISGFPATKVARHLLGRS</sequence>
<evidence type="ECO:0000256" key="1">
    <source>
        <dbReference type="SAM" id="Phobius"/>
    </source>
</evidence>
<dbReference type="InterPro" id="IPR001387">
    <property type="entry name" value="Cro/C1-type_HTH"/>
</dbReference>
<organism evidence="3 4">
    <name type="scientific">Paracoccus pacificus</name>
    <dbReference type="NCBI Taxonomy" id="1463598"/>
    <lineage>
        <taxon>Bacteria</taxon>
        <taxon>Pseudomonadati</taxon>
        <taxon>Pseudomonadota</taxon>
        <taxon>Alphaproteobacteria</taxon>
        <taxon>Rhodobacterales</taxon>
        <taxon>Paracoccaceae</taxon>
        <taxon>Paracoccus</taxon>
    </lineage>
</organism>
<dbReference type="Pfam" id="PF01381">
    <property type="entry name" value="HTH_3"/>
    <property type="match status" value="1"/>
</dbReference>
<feature type="transmembrane region" description="Helical" evidence="1">
    <location>
        <begin position="162"/>
        <end position="184"/>
    </location>
</feature>
<dbReference type="Gene3D" id="1.10.260.40">
    <property type="entry name" value="lambda repressor-like DNA-binding domains"/>
    <property type="match status" value="1"/>
</dbReference>
<dbReference type="SMART" id="SM00530">
    <property type="entry name" value="HTH_XRE"/>
    <property type="match status" value="1"/>
</dbReference>
<gene>
    <name evidence="3" type="ORF">ACFSCT_10580</name>
</gene>
<dbReference type="SUPFAM" id="SSF47413">
    <property type="entry name" value="lambda repressor-like DNA-binding domains"/>
    <property type="match status" value="1"/>
</dbReference>
<feature type="domain" description="HTH cro/C1-type" evidence="2">
    <location>
        <begin position="20"/>
        <end position="72"/>
    </location>
</feature>
<keyword evidence="1" id="KW-0812">Transmembrane</keyword>
<accession>A0ABW4R881</accession>
<dbReference type="RefSeq" id="WP_379142575.1">
    <property type="nucleotide sequence ID" value="NZ_JBHUEN010000029.1"/>
</dbReference>
<dbReference type="PROSITE" id="PS50943">
    <property type="entry name" value="HTH_CROC1"/>
    <property type="match status" value="1"/>
</dbReference>
<dbReference type="Proteomes" id="UP001597213">
    <property type="component" value="Unassembled WGS sequence"/>
</dbReference>
<proteinExistence type="predicted"/>
<evidence type="ECO:0000259" key="2">
    <source>
        <dbReference type="PROSITE" id="PS50943"/>
    </source>
</evidence>
<reference evidence="4" key="1">
    <citation type="journal article" date="2019" name="Int. J. Syst. Evol. Microbiol.">
        <title>The Global Catalogue of Microorganisms (GCM) 10K type strain sequencing project: providing services to taxonomists for standard genome sequencing and annotation.</title>
        <authorList>
            <consortium name="The Broad Institute Genomics Platform"/>
            <consortium name="The Broad Institute Genome Sequencing Center for Infectious Disease"/>
            <person name="Wu L."/>
            <person name="Ma J."/>
        </authorList>
    </citation>
    <scope>NUCLEOTIDE SEQUENCE [LARGE SCALE GENOMIC DNA]</scope>
    <source>
        <strain evidence="4">CCUG 56029</strain>
    </source>
</reference>
<comment type="caution">
    <text evidence="3">The sequence shown here is derived from an EMBL/GenBank/DDBJ whole genome shotgun (WGS) entry which is preliminary data.</text>
</comment>
<keyword evidence="1" id="KW-1133">Transmembrane helix</keyword>
<feature type="transmembrane region" description="Helical" evidence="1">
    <location>
        <begin position="124"/>
        <end position="142"/>
    </location>
</feature>
<dbReference type="EMBL" id="JBHUEN010000029">
    <property type="protein sequence ID" value="MFD1882158.1"/>
    <property type="molecule type" value="Genomic_DNA"/>
</dbReference>